<evidence type="ECO:0000256" key="2">
    <source>
        <dbReference type="ARBA" id="ARBA00022690"/>
    </source>
</evidence>
<evidence type="ECO:0000313" key="7">
    <source>
        <dbReference type="Proteomes" id="UP000314983"/>
    </source>
</evidence>
<comment type="similarity">
    <text evidence="1">Belongs to the cystatin family.</text>
</comment>
<dbReference type="InterPro" id="IPR018073">
    <property type="entry name" value="Prot_inh_cystat_CS"/>
</dbReference>
<evidence type="ECO:0000259" key="5">
    <source>
        <dbReference type="SMART" id="SM00043"/>
    </source>
</evidence>
<proteinExistence type="inferred from homology"/>
<dbReference type="Gene3D" id="3.10.450.10">
    <property type="match status" value="1"/>
</dbReference>
<dbReference type="GO" id="GO:0031982">
    <property type="term" value="C:vesicle"/>
    <property type="evidence" value="ECO:0007669"/>
    <property type="project" value="TreeGrafter"/>
</dbReference>
<reference evidence="7" key="1">
    <citation type="journal article" date="2014" name="Science">
        <title>Nonhuman genetics. Genomic basis for the convergent evolution of electric organs.</title>
        <authorList>
            <person name="Gallant J.R."/>
            <person name="Traeger L.L."/>
            <person name="Volkening J.D."/>
            <person name="Moffett H."/>
            <person name="Chen P.H."/>
            <person name="Novina C.D."/>
            <person name="Phillips G.N.Jr."/>
            <person name="Anand R."/>
            <person name="Wells G.B."/>
            <person name="Pinch M."/>
            <person name="Guth R."/>
            <person name="Unguez G.A."/>
            <person name="Albert J.S."/>
            <person name="Zakon H.H."/>
            <person name="Samanta M.P."/>
            <person name="Sussman M.R."/>
        </authorList>
    </citation>
    <scope>NUCLEOTIDE SEQUENCE [LARGE SCALE GENOMIC DNA]</scope>
</reference>
<dbReference type="SUPFAM" id="SSF54403">
    <property type="entry name" value="Cystatin/monellin"/>
    <property type="match status" value="1"/>
</dbReference>
<sequence length="146" mass="15877">MMVNMYLERCFLAHILLTYVTVVFYCCVFGEAVAGGRSSVPTNSAAVQQAALFAVVEYNKVYSKQMTAFKISSIISAESQVVAGFKYFLKVKLGLTRCSKNTTGAALQSCPLKAHGMVLLCNFVVIEIPWESVELLVVNGCTKLSG</sequence>
<dbReference type="Ensembl" id="ENSEEET00000014557.2">
    <property type="protein sequence ID" value="ENSEEEP00000014382.2"/>
    <property type="gene ID" value="ENSEEEG00000007156.2"/>
</dbReference>
<dbReference type="FunFam" id="3.10.450.10:FF:000004">
    <property type="entry name" value="Cystatin C"/>
    <property type="match status" value="1"/>
</dbReference>
<keyword evidence="4" id="KW-1015">Disulfide bond</keyword>
<dbReference type="PANTHER" id="PTHR46186">
    <property type="entry name" value="CYSTATIN"/>
    <property type="match status" value="1"/>
</dbReference>
<name>A0A4W4ER73_ELEEL</name>
<reference evidence="6" key="5">
    <citation type="submission" date="2025-09" db="UniProtKB">
        <authorList>
            <consortium name="Ensembl"/>
        </authorList>
    </citation>
    <scope>IDENTIFICATION</scope>
</reference>
<accession>A0A4W4ER73</accession>
<keyword evidence="3" id="KW-0789">Thiol protease inhibitor</keyword>
<dbReference type="CDD" id="cd00042">
    <property type="entry name" value="CY"/>
    <property type="match status" value="1"/>
</dbReference>
<dbReference type="GO" id="GO:0004869">
    <property type="term" value="F:cysteine-type endopeptidase inhibitor activity"/>
    <property type="evidence" value="ECO:0007669"/>
    <property type="project" value="UniProtKB-KW"/>
</dbReference>
<protein>
    <recommendedName>
        <fullName evidence="5">Cystatin domain-containing protein</fullName>
    </recommendedName>
</protein>
<evidence type="ECO:0000256" key="3">
    <source>
        <dbReference type="ARBA" id="ARBA00022704"/>
    </source>
</evidence>
<dbReference type="SMART" id="SM00043">
    <property type="entry name" value="CY"/>
    <property type="match status" value="1"/>
</dbReference>
<dbReference type="PANTHER" id="PTHR46186:SF2">
    <property type="entry name" value="CYSTATIN"/>
    <property type="match status" value="1"/>
</dbReference>
<dbReference type="Proteomes" id="UP000314983">
    <property type="component" value="Chromosome 9"/>
</dbReference>
<reference evidence="7" key="2">
    <citation type="journal article" date="2017" name="Sci. Adv.">
        <title>A tail of two voltages: Proteomic comparison of the three electric organs of the electric eel.</title>
        <authorList>
            <person name="Traeger L.L."/>
            <person name="Sabat G."/>
            <person name="Barrett-Wilt G.A."/>
            <person name="Wells G.B."/>
            <person name="Sussman M.R."/>
        </authorList>
    </citation>
    <scope>NUCLEOTIDE SEQUENCE [LARGE SCALE GENOMIC DNA]</scope>
</reference>
<dbReference type="AlphaFoldDB" id="A0A4W4ER73"/>
<reference evidence="6" key="4">
    <citation type="submission" date="2025-08" db="UniProtKB">
        <authorList>
            <consortium name="Ensembl"/>
        </authorList>
    </citation>
    <scope>IDENTIFICATION</scope>
</reference>
<reference evidence="6" key="3">
    <citation type="submission" date="2020-05" db="EMBL/GenBank/DDBJ databases">
        <title>Electrophorus electricus (electric eel) genome, fEleEle1, primary haplotype.</title>
        <authorList>
            <person name="Myers G."/>
            <person name="Meyer A."/>
            <person name="Fedrigo O."/>
            <person name="Formenti G."/>
            <person name="Rhie A."/>
            <person name="Tracey A."/>
            <person name="Sims Y."/>
            <person name="Jarvis E.D."/>
        </authorList>
    </citation>
    <scope>NUCLEOTIDE SEQUENCE [LARGE SCALE GENOMIC DNA]</scope>
</reference>
<feature type="domain" description="Cystatin" evidence="5">
    <location>
        <begin position="32"/>
        <end position="142"/>
    </location>
</feature>
<dbReference type="InterPro" id="IPR000010">
    <property type="entry name" value="Cystatin_dom"/>
</dbReference>
<evidence type="ECO:0000313" key="6">
    <source>
        <dbReference type="Ensembl" id="ENSEEEP00000014382.2"/>
    </source>
</evidence>
<dbReference type="InterPro" id="IPR046350">
    <property type="entry name" value="Cystatin_sf"/>
</dbReference>
<evidence type="ECO:0000256" key="1">
    <source>
        <dbReference type="ARBA" id="ARBA00009403"/>
    </source>
</evidence>
<dbReference type="GO" id="GO:0005615">
    <property type="term" value="C:extracellular space"/>
    <property type="evidence" value="ECO:0007669"/>
    <property type="project" value="TreeGrafter"/>
</dbReference>
<dbReference type="GeneTree" id="ENSGT01110000268667"/>
<evidence type="ECO:0000256" key="4">
    <source>
        <dbReference type="ARBA" id="ARBA00023157"/>
    </source>
</evidence>
<keyword evidence="2" id="KW-0646">Protease inhibitor</keyword>
<dbReference type="PROSITE" id="PS00287">
    <property type="entry name" value="CYSTATIN"/>
    <property type="match status" value="1"/>
</dbReference>
<dbReference type="GO" id="GO:0005737">
    <property type="term" value="C:cytoplasm"/>
    <property type="evidence" value="ECO:0007669"/>
    <property type="project" value="TreeGrafter"/>
</dbReference>
<keyword evidence="7" id="KW-1185">Reference proteome</keyword>
<organism evidence="6 7">
    <name type="scientific">Electrophorus electricus</name>
    <name type="common">Electric eel</name>
    <name type="synonym">Gymnotus electricus</name>
    <dbReference type="NCBI Taxonomy" id="8005"/>
    <lineage>
        <taxon>Eukaryota</taxon>
        <taxon>Metazoa</taxon>
        <taxon>Chordata</taxon>
        <taxon>Craniata</taxon>
        <taxon>Vertebrata</taxon>
        <taxon>Euteleostomi</taxon>
        <taxon>Actinopterygii</taxon>
        <taxon>Neopterygii</taxon>
        <taxon>Teleostei</taxon>
        <taxon>Ostariophysi</taxon>
        <taxon>Gymnotiformes</taxon>
        <taxon>Gymnotoidei</taxon>
        <taxon>Gymnotidae</taxon>
        <taxon>Electrophorus</taxon>
    </lineage>
</organism>
<dbReference type="Pfam" id="PF00031">
    <property type="entry name" value="Cystatin"/>
    <property type="match status" value="1"/>
</dbReference>
<gene>
    <name evidence="6" type="primary">LAMTOR3</name>
</gene>